<dbReference type="Proteomes" id="UP001211513">
    <property type="component" value="Plasmid pXF-P1.CFBP8073"/>
</dbReference>
<keyword evidence="2" id="KW-0614">Plasmid</keyword>
<dbReference type="SMART" id="SM00966">
    <property type="entry name" value="SpoVT_AbrB"/>
    <property type="match status" value="1"/>
</dbReference>
<organism evidence="2 3">
    <name type="scientific">Xylella fastidiosa subsp. fastidiosa</name>
    <dbReference type="NCBI Taxonomy" id="644356"/>
    <lineage>
        <taxon>Bacteria</taxon>
        <taxon>Pseudomonadati</taxon>
        <taxon>Pseudomonadota</taxon>
        <taxon>Gammaproteobacteria</taxon>
        <taxon>Lysobacterales</taxon>
        <taxon>Lysobacteraceae</taxon>
        <taxon>Xylella</taxon>
    </lineage>
</organism>
<reference evidence="2" key="1">
    <citation type="journal article" date="2022" name="Phytopathology">
        <title>Complete circularized genome resources of seven strains of Xylella fastidiosa subsp. fastidiosa using hybrid assembly reveals unknown plasmids.</title>
        <authorList>
            <person name="Velasco-Amo M.D.P."/>
            <person name="Arias-Giraldo L.F.F."/>
            <person name="Ecija M.R."/>
            <person name="De La Fuente L."/>
            <person name="Marco-Noales E."/>
            <person name="Moralejo E."/>
            <person name="Navas-Cort J.A."/>
            <person name="Landa B.B."/>
        </authorList>
    </citation>
    <scope>NUCLEOTIDE SEQUENCE</scope>
    <source>
        <strain evidence="2">CFBP8073</strain>
    </source>
</reference>
<sequence>MVSQAVTVKGQVTLRRDLLQHLGIKPGERIDFEKLPGGELRIRATRPTGTIDGFVHALDGKVKMKKPLTIEEMNDIAAAGWAGQLNDHE</sequence>
<accession>A0AAJ5R5D9</accession>
<dbReference type="EMBL" id="CP109888">
    <property type="protein sequence ID" value="WCF29583.1"/>
    <property type="molecule type" value="Genomic_DNA"/>
</dbReference>
<gene>
    <name evidence="2" type="ORF">OK117_12365</name>
</gene>
<dbReference type="AlphaFoldDB" id="A0AAJ5R5D9"/>
<evidence type="ECO:0000313" key="2">
    <source>
        <dbReference type="EMBL" id="WCF29583.1"/>
    </source>
</evidence>
<proteinExistence type="predicted"/>
<evidence type="ECO:0000259" key="1">
    <source>
        <dbReference type="SMART" id="SM00966"/>
    </source>
</evidence>
<geneLocation type="plasmid" evidence="2 3">
    <name>pXF-P1.CFBP8073</name>
</geneLocation>
<protein>
    <submittedName>
        <fullName evidence="2">AbrB/MazE/SpoVT family DNA-binding domain-containing protein</fullName>
    </submittedName>
</protein>
<reference evidence="2" key="2">
    <citation type="submission" date="2022-10" db="EMBL/GenBank/DDBJ databases">
        <authorList>
            <person name="Landa B."/>
            <person name="Arias-Giraldo L.F."/>
            <person name="Roman-Ecija M."/>
            <person name="Velasco-Amo M.P."/>
            <person name="De La Fuente L."/>
            <person name="Marco-Noales E."/>
            <person name="Moralejo E."/>
        </authorList>
    </citation>
    <scope>NUCLEOTIDE SEQUENCE</scope>
    <source>
        <strain evidence="2">CFBP8073</strain>
        <plasmid evidence="2">pXF-P1.CFBP8073</plasmid>
    </source>
</reference>
<evidence type="ECO:0000313" key="3">
    <source>
        <dbReference type="Proteomes" id="UP001211513"/>
    </source>
</evidence>
<feature type="domain" description="SpoVT-AbrB" evidence="1">
    <location>
        <begin position="4"/>
        <end position="50"/>
    </location>
</feature>
<name>A0AAJ5R5D9_XYLFS</name>
<dbReference type="RefSeq" id="WP_058565208.1">
    <property type="nucleotide sequence ID" value="NZ_CP109888.1"/>
</dbReference>
<dbReference type="GO" id="GO:0003677">
    <property type="term" value="F:DNA binding"/>
    <property type="evidence" value="ECO:0007669"/>
    <property type="project" value="UniProtKB-KW"/>
</dbReference>
<dbReference type="InterPro" id="IPR007159">
    <property type="entry name" value="SpoVT-AbrB_dom"/>
</dbReference>
<keyword evidence="2" id="KW-0238">DNA-binding</keyword>